<sequence>MRTTYDHATVRLYHLDSEQEGGAATTLCYAPLAEALAMAAAQPEELQGGLFIATDNDVVAYLDLIGQ</sequence>
<dbReference type="RefSeq" id="WP_189539130.1">
    <property type="nucleotide sequence ID" value="NZ_BMZD01000002.1"/>
</dbReference>
<comment type="caution">
    <text evidence="1">The sequence shown here is derived from an EMBL/GenBank/DDBJ whole genome shotgun (WGS) entry which is preliminary data.</text>
</comment>
<proteinExistence type="predicted"/>
<evidence type="ECO:0000313" key="2">
    <source>
        <dbReference type="Proteomes" id="UP000634139"/>
    </source>
</evidence>
<gene>
    <name evidence="1" type="ORF">GCM10011617_07850</name>
</gene>
<protein>
    <submittedName>
        <fullName evidence="1">Uncharacterized protein</fullName>
    </submittedName>
</protein>
<accession>A0A918RBN0</accession>
<name>A0A918RBN0_9SPHN</name>
<dbReference type="Proteomes" id="UP000634139">
    <property type="component" value="Unassembled WGS sequence"/>
</dbReference>
<dbReference type="EMBL" id="BMZD01000002">
    <property type="protein sequence ID" value="GGZ91139.1"/>
    <property type="molecule type" value="Genomic_DNA"/>
</dbReference>
<evidence type="ECO:0000313" key="1">
    <source>
        <dbReference type="EMBL" id="GGZ91139.1"/>
    </source>
</evidence>
<reference evidence="1" key="1">
    <citation type="journal article" date="2014" name="Int. J. Syst. Evol. Microbiol.">
        <title>Complete genome sequence of Corynebacterium casei LMG S-19264T (=DSM 44701T), isolated from a smear-ripened cheese.</title>
        <authorList>
            <consortium name="US DOE Joint Genome Institute (JGI-PGF)"/>
            <person name="Walter F."/>
            <person name="Albersmeier A."/>
            <person name="Kalinowski J."/>
            <person name="Ruckert C."/>
        </authorList>
    </citation>
    <scope>NUCLEOTIDE SEQUENCE</scope>
    <source>
        <strain evidence="1">KCTC 32422</strain>
    </source>
</reference>
<dbReference type="AlphaFoldDB" id="A0A918RBN0"/>
<organism evidence="1 2">
    <name type="scientific">Novosphingobium arvoryzae</name>
    <dbReference type="NCBI Taxonomy" id="1256514"/>
    <lineage>
        <taxon>Bacteria</taxon>
        <taxon>Pseudomonadati</taxon>
        <taxon>Pseudomonadota</taxon>
        <taxon>Alphaproteobacteria</taxon>
        <taxon>Sphingomonadales</taxon>
        <taxon>Sphingomonadaceae</taxon>
        <taxon>Novosphingobium</taxon>
    </lineage>
</organism>
<keyword evidence="2" id="KW-1185">Reference proteome</keyword>
<reference evidence="1" key="2">
    <citation type="submission" date="2020-09" db="EMBL/GenBank/DDBJ databases">
        <authorList>
            <person name="Sun Q."/>
            <person name="Kim S."/>
        </authorList>
    </citation>
    <scope>NUCLEOTIDE SEQUENCE</scope>
    <source>
        <strain evidence="1">KCTC 32422</strain>
    </source>
</reference>